<dbReference type="InterPro" id="IPR003018">
    <property type="entry name" value="GAF"/>
</dbReference>
<accession>A0A938Y401</accession>
<dbReference type="InterPro" id="IPR050469">
    <property type="entry name" value="Diguanylate_Cyclase"/>
</dbReference>
<gene>
    <name evidence="2" type="ORF">JOD01_002410</name>
</gene>
<evidence type="ECO:0000259" key="1">
    <source>
        <dbReference type="PROSITE" id="PS50887"/>
    </source>
</evidence>
<dbReference type="SMART" id="SM00065">
    <property type="entry name" value="GAF"/>
    <property type="match status" value="2"/>
</dbReference>
<proteinExistence type="predicted"/>
<dbReference type="Proteomes" id="UP000717624">
    <property type="component" value="Unassembled WGS sequence"/>
</dbReference>
<dbReference type="CDD" id="cd01949">
    <property type="entry name" value="GGDEF"/>
    <property type="match status" value="1"/>
</dbReference>
<dbReference type="GO" id="GO:0005886">
    <property type="term" value="C:plasma membrane"/>
    <property type="evidence" value="ECO:0007669"/>
    <property type="project" value="TreeGrafter"/>
</dbReference>
<sequence>MGNQLLDRYEAIFGELACFLARTWPENCPGILFLADTDGCLLHTHPFPTESAESPGIVGRLPSDAVSRLNDTKQPYFHEDAALVYGVVPIVENQLAVGALGVMLQRGHLRFDLFSYLRNVMPMVELAKQQHIRRIAGEIVTRASQAKGSKNIVRSLLKQVVRMSHKGTGGAAKLDQLGRPMPETICTSGEQSDQRLLAELLTRFADVVRDTKAVNQQTTLFVPLWYQDSPFYALVFHIPQQQAEIGNEYDDWDASLLQEVAQRFENILYHAIQADEMRKETRKKDLLYQFTRKIHSSIDVHTVLEESMNILRQLYPSFSVELYLTVETETTLPVKPLSIQTDEDEFQIRNQAYLEGRLVVKRQQLAQLFSLTVAAPLLGKQGIYGVVQLAASQAVNLSREETEYIAILAENAGIAFENAQLYQQSRKLVRELRMINRMAQQLNRTLNLPAILQFVQQMLEESFSAEYCAILLRDPDEKKMIVLSSTQAEHVGRKLTWESEPLAGIVEKRQAVLHAYPREETRLPLISFASMMGVPLLRDAEVSGVLFVCDSRTHVFSFDDYQLLDLMGQHASLAITNALLHNEMKRMVITDALTGLFTRRYLDEQVQQLLNRDQSGALLLIDIDYFKIINDTYGHQVGDEVLLQVADLVKGSIRPGDIAARWGGEELAVYLPEGSLGEAQRIAETIRKDVEAMTNPQVTISCGLAGWNRHEAGAAFEVNDLFYQADTALYAAKNKGRNRIC</sequence>
<name>A0A938Y401_9BACL</name>
<dbReference type="GO" id="GO:0043709">
    <property type="term" value="P:cell adhesion involved in single-species biofilm formation"/>
    <property type="evidence" value="ECO:0007669"/>
    <property type="project" value="TreeGrafter"/>
</dbReference>
<organism evidence="2 3">
    <name type="scientific">Brevibacillus fulvus</name>
    <dbReference type="NCBI Taxonomy" id="1125967"/>
    <lineage>
        <taxon>Bacteria</taxon>
        <taxon>Bacillati</taxon>
        <taxon>Bacillota</taxon>
        <taxon>Bacilli</taxon>
        <taxon>Bacillales</taxon>
        <taxon>Paenibacillaceae</taxon>
        <taxon>Brevibacillus</taxon>
    </lineage>
</organism>
<keyword evidence="3" id="KW-1185">Reference proteome</keyword>
<dbReference type="SUPFAM" id="SSF55781">
    <property type="entry name" value="GAF domain-like"/>
    <property type="match status" value="2"/>
</dbReference>
<feature type="domain" description="GGDEF" evidence="1">
    <location>
        <begin position="614"/>
        <end position="741"/>
    </location>
</feature>
<dbReference type="Gene3D" id="3.30.450.40">
    <property type="match status" value="2"/>
</dbReference>
<dbReference type="InterPro" id="IPR029787">
    <property type="entry name" value="Nucleotide_cyclase"/>
</dbReference>
<dbReference type="NCBIfam" id="TIGR00254">
    <property type="entry name" value="GGDEF"/>
    <property type="match status" value="1"/>
</dbReference>
<dbReference type="PANTHER" id="PTHR45138:SF9">
    <property type="entry name" value="DIGUANYLATE CYCLASE DGCM-RELATED"/>
    <property type="match status" value="1"/>
</dbReference>
<dbReference type="SUPFAM" id="SSF55073">
    <property type="entry name" value="Nucleotide cyclase"/>
    <property type="match status" value="1"/>
</dbReference>
<evidence type="ECO:0000313" key="3">
    <source>
        <dbReference type="Proteomes" id="UP000717624"/>
    </source>
</evidence>
<dbReference type="InterPro" id="IPR000160">
    <property type="entry name" value="GGDEF_dom"/>
</dbReference>
<dbReference type="GO" id="GO:1902201">
    <property type="term" value="P:negative regulation of bacterial-type flagellum-dependent cell motility"/>
    <property type="evidence" value="ECO:0007669"/>
    <property type="project" value="TreeGrafter"/>
</dbReference>
<dbReference type="RefSeq" id="WP_204518545.1">
    <property type="nucleotide sequence ID" value="NZ_BAABIN010000016.1"/>
</dbReference>
<dbReference type="SMART" id="SM00267">
    <property type="entry name" value="GGDEF"/>
    <property type="match status" value="1"/>
</dbReference>
<dbReference type="InterPro" id="IPR029016">
    <property type="entry name" value="GAF-like_dom_sf"/>
</dbReference>
<dbReference type="PROSITE" id="PS50887">
    <property type="entry name" value="GGDEF"/>
    <property type="match status" value="1"/>
</dbReference>
<protein>
    <submittedName>
        <fullName evidence="2">Diguanylate cyclase (GGDEF)-like protein</fullName>
    </submittedName>
</protein>
<evidence type="ECO:0000313" key="2">
    <source>
        <dbReference type="EMBL" id="MBM7590800.1"/>
    </source>
</evidence>
<dbReference type="InterPro" id="IPR043128">
    <property type="entry name" value="Rev_trsase/Diguanyl_cyclase"/>
</dbReference>
<dbReference type="GO" id="GO:0052621">
    <property type="term" value="F:diguanylate cyclase activity"/>
    <property type="evidence" value="ECO:0007669"/>
    <property type="project" value="TreeGrafter"/>
</dbReference>
<reference evidence="2" key="1">
    <citation type="submission" date="2021-01" db="EMBL/GenBank/DDBJ databases">
        <title>Genomic Encyclopedia of Type Strains, Phase IV (KMG-IV): sequencing the most valuable type-strain genomes for metagenomic binning, comparative biology and taxonomic classification.</title>
        <authorList>
            <person name="Goeker M."/>
        </authorList>
    </citation>
    <scope>NUCLEOTIDE SEQUENCE</scope>
    <source>
        <strain evidence="2">DSM 25523</strain>
    </source>
</reference>
<dbReference type="Gene3D" id="3.30.70.270">
    <property type="match status" value="1"/>
</dbReference>
<dbReference type="Pfam" id="PF00990">
    <property type="entry name" value="GGDEF"/>
    <property type="match status" value="1"/>
</dbReference>
<dbReference type="Pfam" id="PF13492">
    <property type="entry name" value="GAF_3"/>
    <property type="match status" value="1"/>
</dbReference>
<dbReference type="EMBL" id="JAFBEB010000007">
    <property type="protein sequence ID" value="MBM7590800.1"/>
    <property type="molecule type" value="Genomic_DNA"/>
</dbReference>
<dbReference type="PANTHER" id="PTHR45138">
    <property type="entry name" value="REGULATORY COMPONENTS OF SENSORY TRANSDUCTION SYSTEM"/>
    <property type="match status" value="1"/>
</dbReference>
<dbReference type="AlphaFoldDB" id="A0A938Y401"/>
<comment type="caution">
    <text evidence="2">The sequence shown here is derived from an EMBL/GenBank/DDBJ whole genome shotgun (WGS) entry which is preliminary data.</text>
</comment>
<dbReference type="FunFam" id="3.30.70.270:FF:000001">
    <property type="entry name" value="Diguanylate cyclase domain protein"/>
    <property type="match status" value="1"/>
</dbReference>